<keyword evidence="2" id="KW-0812">Transmembrane</keyword>
<dbReference type="EMBL" id="BMOV01000001">
    <property type="protein sequence ID" value="GGO06180.1"/>
    <property type="molecule type" value="Genomic_DNA"/>
</dbReference>
<sequence length="135" mass="14717">MDMTEMTGLLMDGILIMLLGAVLFACIRVNGRLIDMRKGQSELADLMGRLESSTKQAQDAVSHLRKESAEAIDDLGSASRKARALADELTLITEAGDNLANRLEKRLTSKHGGEENVTPIRSGRPDLLKALKEAR</sequence>
<dbReference type="Proteomes" id="UP000602381">
    <property type="component" value="Unassembled WGS sequence"/>
</dbReference>
<dbReference type="InterPro" id="IPR045531">
    <property type="entry name" value="DUF6468"/>
</dbReference>
<evidence type="ECO:0000256" key="1">
    <source>
        <dbReference type="SAM" id="MobiDB-lite"/>
    </source>
</evidence>
<feature type="transmembrane region" description="Helical" evidence="2">
    <location>
        <begin position="6"/>
        <end position="27"/>
    </location>
</feature>
<accession>A0ABQ2L7V4</accession>
<comment type="caution">
    <text evidence="4">The sequence shown here is derived from an EMBL/GenBank/DDBJ whole genome shotgun (WGS) entry which is preliminary data.</text>
</comment>
<evidence type="ECO:0000313" key="4">
    <source>
        <dbReference type="EMBL" id="GGO06180.1"/>
    </source>
</evidence>
<organism evidence="4 5">
    <name type="scientific">Iodidimonas muriae</name>
    <dbReference type="NCBI Taxonomy" id="261467"/>
    <lineage>
        <taxon>Bacteria</taxon>
        <taxon>Pseudomonadati</taxon>
        <taxon>Pseudomonadota</taxon>
        <taxon>Alphaproteobacteria</taxon>
        <taxon>Iodidimonadales</taxon>
        <taxon>Iodidimonadaceae</taxon>
        <taxon>Iodidimonas</taxon>
    </lineage>
</organism>
<keyword evidence="2" id="KW-1133">Transmembrane helix</keyword>
<evidence type="ECO:0000256" key="2">
    <source>
        <dbReference type="SAM" id="Phobius"/>
    </source>
</evidence>
<dbReference type="RefSeq" id="WP_150005909.1">
    <property type="nucleotide sequence ID" value="NZ_BMOV01000001.1"/>
</dbReference>
<keyword evidence="5" id="KW-1185">Reference proteome</keyword>
<dbReference type="Pfam" id="PF20072">
    <property type="entry name" value="DUF6468"/>
    <property type="match status" value="1"/>
</dbReference>
<reference evidence="5" key="1">
    <citation type="journal article" date="2019" name="Int. J. Syst. Evol. Microbiol.">
        <title>The Global Catalogue of Microorganisms (GCM) 10K type strain sequencing project: providing services to taxonomists for standard genome sequencing and annotation.</title>
        <authorList>
            <consortium name="The Broad Institute Genomics Platform"/>
            <consortium name="The Broad Institute Genome Sequencing Center for Infectious Disease"/>
            <person name="Wu L."/>
            <person name="Ma J."/>
        </authorList>
    </citation>
    <scope>NUCLEOTIDE SEQUENCE [LARGE SCALE GENOMIC DNA]</scope>
    <source>
        <strain evidence="5">JCM 17843</strain>
    </source>
</reference>
<proteinExistence type="predicted"/>
<name>A0ABQ2L7V4_9PROT</name>
<feature type="domain" description="DUF6468" evidence="3">
    <location>
        <begin position="36"/>
        <end position="109"/>
    </location>
</feature>
<gene>
    <name evidence="4" type="ORF">GCM10007972_04240</name>
</gene>
<keyword evidence="2" id="KW-0472">Membrane</keyword>
<evidence type="ECO:0000313" key="5">
    <source>
        <dbReference type="Proteomes" id="UP000602381"/>
    </source>
</evidence>
<feature type="region of interest" description="Disordered" evidence="1">
    <location>
        <begin position="107"/>
        <end position="126"/>
    </location>
</feature>
<protein>
    <recommendedName>
        <fullName evidence="3">DUF6468 domain-containing protein</fullName>
    </recommendedName>
</protein>
<evidence type="ECO:0000259" key="3">
    <source>
        <dbReference type="Pfam" id="PF20072"/>
    </source>
</evidence>